<dbReference type="OrthoDB" id="161929at2157"/>
<dbReference type="PANTHER" id="PTHR30483:SF6">
    <property type="entry name" value="PERIPLASMIC BINDING PROTEIN OF ABC TRANSPORTER FOR NATURAL AMINO ACIDS"/>
    <property type="match status" value="1"/>
</dbReference>
<dbReference type="Pfam" id="PF13458">
    <property type="entry name" value="Peripla_BP_6"/>
    <property type="match status" value="1"/>
</dbReference>
<dbReference type="STRING" id="1095776.SAMN04515672_3903"/>
<keyword evidence="1" id="KW-0732">Signal</keyword>
<protein>
    <submittedName>
        <fullName evidence="3">ABC-type branched-chain amino acid transport system, substrate-binding protein</fullName>
    </submittedName>
</protein>
<feature type="domain" description="Leucine-binding protein" evidence="2">
    <location>
        <begin position="48"/>
        <end position="354"/>
    </location>
</feature>
<dbReference type="PANTHER" id="PTHR30483">
    <property type="entry name" value="LEUCINE-SPECIFIC-BINDING PROTEIN"/>
    <property type="match status" value="1"/>
</dbReference>
<dbReference type="InterPro" id="IPR028081">
    <property type="entry name" value="Leu-bd"/>
</dbReference>
<dbReference type="SUPFAM" id="SSF53822">
    <property type="entry name" value="Periplasmic binding protein-like I"/>
    <property type="match status" value="1"/>
</dbReference>
<organism evidence="3 4">
    <name type="scientific">Natronorubrum texcoconense</name>
    <dbReference type="NCBI Taxonomy" id="1095776"/>
    <lineage>
        <taxon>Archaea</taxon>
        <taxon>Methanobacteriati</taxon>
        <taxon>Methanobacteriota</taxon>
        <taxon>Stenosarchaea group</taxon>
        <taxon>Halobacteria</taxon>
        <taxon>Halobacteriales</taxon>
        <taxon>Natrialbaceae</taxon>
        <taxon>Natronorubrum</taxon>
    </lineage>
</organism>
<dbReference type="PROSITE" id="PS51257">
    <property type="entry name" value="PROKAR_LIPOPROTEIN"/>
    <property type="match status" value="1"/>
</dbReference>
<evidence type="ECO:0000259" key="2">
    <source>
        <dbReference type="Pfam" id="PF13458"/>
    </source>
</evidence>
<name>A0A1G9EN77_9EURY</name>
<evidence type="ECO:0000313" key="3">
    <source>
        <dbReference type="EMBL" id="SDK77533.1"/>
    </source>
</evidence>
<sequence length="422" mass="44179">MSVRLKRRKLLSAAGVAGLSGLAGCLGSFSGFDVRDDDDGDGGGTDRTIKLGVMLPLSGNLGSVGEPIRDAALLPITQVEDEIDLEIEYEVVDTETSPSAGVQGAARLVNDGYPMVNGPAASDVTLQATQQVLIPHRVVSCSPASTTPTITALNDAGLVFRTALSDSLQAAILADQAVTDLGHETAATLYVNNDYGWQLTQAFAQAFQTTHGGTVSAQVPVDEESDSYADAIEQAGTDDPELLIVIGYPETGAQLFSDLGDDLDEIDVLVTDGLRDGGLHDEVDHSIDGIRGTAPLVGGPGEEFFANGFEDAYDAEPGIFTAHAYDSTAVLLLANAYAGQNDGTAIRNAMQTVTNEPGEVIEPETLAEGLQLAAQGEPVEYQGASSALSFDQNGDVTDATFEYWEFDREADGGIAEIDRVTT</sequence>
<dbReference type="RefSeq" id="WP_090310809.1">
    <property type="nucleotide sequence ID" value="NZ_FNFE01000007.1"/>
</dbReference>
<dbReference type="InterPro" id="IPR028082">
    <property type="entry name" value="Peripla_BP_I"/>
</dbReference>
<dbReference type="AlphaFoldDB" id="A0A1G9EN77"/>
<dbReference type="CDD" id="cd06346">
    <property type="entry name" value="PBP1_ABC_ligand_binding-like"/>
    <property type="match status" value="1"/>
</dbReference>
<accession>A0A1G9EN77</accession>
<proteinExistence type="predicted"/>
<reference evidence="4" key="1">
    <citation type="submission" date="2016-10" db="EMBL/GenBank/DDBJ databases">
        <authorList>
            <person name="Varghese N."/>
            <person name="Submissions S."/>
        </authorList>
    </citation>
    <scope>NUCLEOTIDE SEQUENCE [LARGE SCALE GENOMIC DNA]</scope>
    <source>
        <strain evidence="4">B4,CECT 8067,JCM 17497</strain>
    </source>
</reference>
<dbReference type="EMBL" id="FNFE01000007">
    <property type="protein sequence ID" value="SDK77533.1"/>
    <property type="molecule type" value="Genomic_DNA"/>
</dbReference>
<dbReference type="InterPro" id="IPR051010">
    <property type="entry name" value="BCAA_transport"/>
</dbReference>
<evidence type="ECO:0000256" key="1">
    <source>
        <dbReference type="ARBA" id="ARBA00022729"/>
    </source>
</evidence>
<evidence type="ECO:0000313" key="4">
    <source>
        <dbReference type="Proteomes" id="UP000198882"/>
    </source>
</evidence>
<keyword evidence="4" id="KW-1185">Reference proteome</keyword>
<dbReference type="Gene3D" id="3.40.50.2300">
    <property type="match status" value="2"/>
</dbReference>
<dbReference type="Proteomes" id="UP000198882">
    <property type="component" value="Unassembled WGS sequence"/>
</dbReference>
<gene>
    <name evidence="3" type="ORF">SAMN04515672_3903</name>
</gene>